<organism evidence="8 9">
    <name type="scientific">Schizothecium vesticola</name>
    <dbReference type="NCBI Taxonomy" id="314040"/>
    <lineage>
        <taxon>Eukaryota</taxon>
        <taxon>Fungi</taxon>
        <taxon>Dikarya</taxon>
        <taxon>Ascomycota</taxon>
        <taxon>Pezizomycotina</taxon>
        <taxon>Sordariomycetes</taxon>
        <taxon>Sordariomycetidae</taxon>
        <taxon>Sordariales</taxon>
        <taxon>Schizotheciaceae</taxon>
        <taxon>Schizothecium</taxon>
    </lineage>
</organism>
<accession>A0AA40EWR2</accession>
<comment type="subcellular location">
    <subcellularLocation>
        <location evidence="1">Membrane</location>
        <topology evidence="1">Multi-pass membrane protein</topology>
    </subcellularLocation>
</comment>
<name>A0AA40EWR2_9PEZI</name>
<evidence type="ECO:0000256" key="1">
    <source>
        <dbReference type="ARBA" id="ARBA00004141"/>
    </source>
</evidence>
<dbReference type="PANTHER" id="PTHR31123:SF4">
    <property type="entry name" value="PROTEIN ALCS"/>
    <property type="match status" value="1"/>
</dbReference>
<gene>
    <name evidence="8" type="ORF">B0T18DRAFT_412861</name>
</gene>
<feature type="transmembrane region" description="Helical" evidence="7">
    <location>
        <begin position="216"/>
        <end position="234"/>
    </location>
</feature>
<reference evidence="8" key="1">
    <citation type="submission" date="2023-06" db="EMBL/GenBank/DDBJ databases">
        <title>Genome-scale phylogeny and comparative genomics of the fungal order Sordariales.</title>
        <authorList>
            <consortium name="Lawrence Berkeley National Laboratory"/>
            <person name="Hensen N."/>
            <person name="Bonometti L."/>
            <person name="Westerberg I."/>
            <person name="Brannstrom I.O."/>
            <person name="Guillou S."/>
            <person name="Cros-Aarteil S."/>
            <person name="Calhoun S."/>
            <person name="Haridas S."/>
            <person name="Kuo A."/>
            <person name="Mondo S."/>
            <person name="Pangilinan J."/>
            <person name="Riley R."/>
            <person name="LaButti K."/>
            <person name="Andreopoulos B."/>
            <person name="Lipzen A."/>
            <person name="Chen C."/>
            <person name="Yanf M."/>
            <person name="Daum C."/>
            <person name="Ng V."/>
            <person name="Clum A."/>
            <person name="Steindorff A."/>
            <person name="Ohm R."/>
            <person name="Martin F."/>
            <person name="Silar P."/>
            <person name="Natvig D."/>
            <person name="Lalanne C."/>
            <person name="Gautier V."/>
            <person name="Ament-velasquez S.L."/>
            <person name="Kruys A."/>
            <person name="Hutchinson M.I."/>
            <person name="Powell A.J."/>
            <person name="Barry K."/>
            <person name="Miller A.N."/>
            <person name="Grigoriev I.V."/>
            <person name="Debuchy R."/>
            <person name="Gladieux P."/>
            <person name="Thoren M.H."/>
            <person name="Johannesson H."/>
        </authorList>
    </citation>
    <scope>NUCLEOTIDE SEQUENCE</scope>
    <source>
        <strain evidence="8">SMH3187-1</strain>
    </source>
</reference>
<feature type="transmembrane region" description="Helical" evidence="7">
    <location>
        <begin position="183"/>
        <end position="204"/>
    </location>
</feature>
<keyword evidence="4 7" id="KW-1133">Transmembrane helix</keyword>
<protein>
    <submittedName>
        <fullName evidence="8">GPR1/FUN34/yaaH family-domain-containing protein</fullName>
    </submittedName>
</protein>
<evidence type="ECO:0000313" key="9">
    <source>
        <dbReference type="Proteomes" id="UP001172155"/>
    </source>
</evidence>
<dbReference type="AlphaFoldDB" id="A0AA40EWR2"/>
<evidence type="ECO:0000313" key="8">
    <source>
        <dbReference type="EMBL" id="KAK0746967.1"/>
    </source>
</evidence>
<feature type="compositionally biased region" description="Polar residues" evidence="6">
    <location>
        <begin position="153"/>
        <end position="162"/>
    </location>
</feature>
<feature type="transmembrane region" description="Helical" evidence="7">
    <location>
        <begin position="310"/>
        <end position="332"/>
    </location>
</feature>
<feature type="transmembrane region" description="Helical" evidence="7">
    <location>
        <begin position="282"/>
        <end position="303"/>
    </location>
</feature>
<feature type="transmembrane region" description="Helical" evidence="7">
    <location>
        <begin position="241"/>
        <end position="262"/>
    </location>
</feature>
<proteinExistence type="inferred from homology"/>
<evidence type="ECO:0000256" key="6">
    <source>
        <dbReference type="SAM" id="MobiDB-lite"/>
    </source>
</evidence>
<feature type="compositionally biased region" description="Basic and acidic residues" evidence="6">
    <location>
        <begin position="163"/>
        <end position="173"/>
    </location>
</feature>
<dbReference type="PANTHER" id="PTHR31123">
    <property type="entry name" value="ACCUMULATION OF DYADS PROTEIN 2-RELATED"/>
    <property type="match status" value="1"/>
</dbReference>
<dbReference type="Pfam" id="PF01184">
    <property type="entry name" value="Gpr1_Fun34_YaaH"/>
    <property type="match status" value="1"/>
</dbReference>
<keyword evidence="3 7" id="KW-0812">Transmembrane</keyword>
<evidence type="ECO:0000256" key="5">
    <source>
        <dbReference type="ARBA" id="ARBA00023136"/>
    </source>
</evidence>
<keyword evidence="5 7" id="KW-0472">Membrane</keyword>
<comment type="similarity">
    <text evidence="2">Belongs to the acetate uptake transporter (AceTr) (TC 2.A.96) family.</text>
</comment>
<dbReference type="InterPro" id="IPR000791">
    <property type="entry name" value="Gpr1/Fun34/SatP-like"/>
</dbReference>
<comment type="caution">
    <text evidence="8">The sequence shown here is derived from an EMBL/GenBank/DDBJ whole genome shotgun (WGS) entry which is preliminary data.</text>
</comment>
<sequence length="400" mass="43352">MIDHPNHCRPWPDHPVHLTDNNGARAACHRMGQRSPKRPEKTGIRSRESRHAFRAFTQRFSQERTAATEPNQIEPISKKPIVNNLAAPPQTHTTVTMSFSKKYTLHPPIRPQTQPPLPNPYETPMQTLRGAQTVHMSPELFEKLFLASTRTANSGGLQSQSSFHHDDDEERWRKPSLPSPTPIALVGIVICLSPLSCDLMGLLGAGGGGAAGVATYYFFGGLLLLIASLLEYFLHNAFPSVVFASYGAFFLSFAGTLTPAFAASASYAPAGADAADGLSTRGFNASFGWFLFWMCFLTMIFFICSLRTNITLVVIFASLVGTFATLTTANFLQAADFAGNEELAGTLVKAAGVSGLVGALGAWWNLLSVMLETVDFPLRIPLGDLSGWITSASARQKVMA</sequence>
<dbReference type="InterPro" id="IPR051633">
    <property type="entry name" value="AceTr"/>
</dbReference>
<evidence type="ECO:0000256" key="3">
    <source>
        <dbReference type="ARBA" id="ARBA00022692"/>
    </source>
</evidence>
<dbReference type="GO" id="GO:0005886">
    <property type="term" value="C:plasma membrane"/>
    <property type="evidence" value="ECO:0007669"/>
    <property type="project" value="TreeGrafter"/>
</dbReference>
<feature type="region of interest" description="Disordered" evidence="6">
    <location>
        <begin position="153"/>
        <end position="176"/>
    </location>
</feature>
<evidence type="ECO:0000256" key="2">
    <source>
        <dbReference type="ARBA" id="ARBA00005587"/>
    </source>
</evidence>
<dbReference type="Proteomes" id="UP001172155">
    <property type="component" value="Unassembled WGS sequence"/>
</dbReference>
<dbReference type="EMBL" id="JAUKUD010000004">
    <property type="protein sequence ID" value="KAK0746967.1"/>
    <property type="molecule type" value="Genomic_DNA"/>
</dbReference>
<feature type="transmembrane region" description="Helical" evidence="7">
    <location>
        <begin position="352"/>
        <end position="371"/>
    </location>
</feature>
<evidence type="ECO:0000256" key="7">
    <source>
        <dbReference type="SAM" id="Phobius"/>
    </source>
</evidence>
<keyword evidence="9" id="KW-1185">Reference proteome</keyword>
<evidence type="ECO:0000256" key="4">
    <source>
        <dbReference type="ARBA" id="ARBA00022989"/>
    </source>
</evidence>
<dbReference type="GO" id="GO:0015123">
    <property type="term" value="F:acetate transmembrane transporter activity"/>
    <property type="evidence" value="ECO:0007669"/>
    <property type="project" value="TreeGrafter"/>
</dbReference>